<dbReference type="Proteomes" id="UP000007800">
    <property type="component" value="Unassembled WGS sequence"/>
</dbReference>
<dbReference type="PROSITE" id="PS50076">
    <property type="entry name" value="DNAJ_2"/>
    <property type="match status" value="1"/>
</dbReference>
<dbReference type="GO" id="GO:0042026">
    <property type="term" value="P:protein refolding"/>
    <property type="evidence" value="ECO:0007669"/>
    <property type="project" value="TreeGrafter"/>
</dbReference>
<evidence type="ECO:0000256" key="2">
    <source>
        <dbReference type="SAM" id="Phobius"/>
    </source>
</evidence>
<dbReference type="PRINTS" id="PR00625">
    <property type="entry name" value="JDOMAIN"/>
</dbReference>
<feature type="chain" id="PRO_5002952754" evidence="3">
    <location>
        <begin position="22"/>
        <end position="214"/>
    </location>
</feature>
<keyword evidence="2" id="KW-0472">Membrane</keyword>
<evidence type="ECO:0000313" key="6">
    <source>
        <dbReference type="Proteomes" id="UP000007800"/>
    </source>
</evidence>
<keyword evidence="6" id="KW-1185">Reference proteome</keyword>
<feature type="signal peptide" evidence="3">
    <location>
        <begin position="1"/>
        <end position="21"/>
    </location>
</feature>
<dbReference type="OrthoDB" id="10250354at2759"/>
<organism evidence="6">
    <name type="scientific">Perkinsus marinus (strain ATCC 50983 / TXsc)</name>
    <dbReference type="NCBI Taxonomy" id="423536"/>
    <lineage>
        <taxon>Eukaryota</taxon>
        <taxon>Sar</taxon>
        <taxon>Alveolata</taxon>
        <taxon>Perkinsozoa</taxon>
        <taxon>Perkinsea</taxon>
        <taxon>Perkinsida</taxon>
        <taxon>Perkinsidae</taxon>
        <taxon>Perkinsus</taxon>
    </lineage>
</organism>
<gene>
    <name evidence="5" type="ORF">Pmar_PMAR015294</name>
</gene>
<evidence type="ECO:0000256" key="1">
    <source>
        <dbReference type="ARBA" id="ARBA00023186"/>
    </source>
</evidence>
<keyword evidence="3" id="KW-0732">Signal</keyword>
<dbReference type="GO" id="GO:0005737">
    <property type="term" value="C:cytoplasm"/>
    <property type="evidence" value="ECO:0007669"/>
    <property type="project" value="TreeGrafter"/>
</dbReference>
<dbReference type="Pfam" id="PF00226">
    <property type="entry name" value="DnaJ"/>
    <property type="match status" value="1"/>
</dbReference>
<evidence type="ECO:0000313" key="5">
    <source>
        <dbReference type="EMBL" id="EER14762.1"/>
    </source>
</evidence>
<dbReference type="SUPFAM" id="SSF46565">
    <property type="entry name" value="Chaperone J-domain"/>
    <property type="match status" value="1"/>
</dbReference>
<dbReference type="AlphaFoldDB" id="C5KL89"/>
<name>C5KL89_PERM5</name>
<evidence type="ECO:0000259" key="4">
    <source>
        <dbReference type="PROSITE" id="PS50076"/>
    </source>
</evidence>
<dbReference type="GO" id="GO:0051082">
    <property type="term" value="F:unfolded protein binding"/>
    <property type="evidence" value="ECO:0007669"/>
    <property type="project" value="TreeGrafter"/>
</dbReference>
<dbReference type="InterPro" id="IPR018253">
    <property type="entry name" value="DnaJ_domain_CS"/>
</dbReference>
<dbReference type="RefSeq" id="XP_002782966.1">
    <property type="nucleotide sequence ID" value="XM_002782920.1"/>
</dbReference>
<dbReference type="SMART" id="SM00271">
    <property type="entry name" value="DnaJ"/>
    <property type="match status" value="1"/>
</dbReference>
<dbReference type="InterPro" id="IPR001623">
    <property type="entry name" value="DnaJ_domain"/>
</dbReference>
<dbReference type="PANTHER" id="PTHR43096:SF52">
    <property type="entry name" value="DNAJ HOMOLOG 1, MITOCHONDRIAL-RELATED"/>
    <property type="match status" value="1"/>
</dbReference>
<dbReference type="PANTHER" id="PTHR43096">
    <property type="entry name" value="DNAJ HOMOLOG 1, MITOCHONDRIAL-RELATED"/>
    <property type="match status" value="1"/>
</dbReference>
<feature type="transmembrane region" description="Helical" evidence="2">
    <location>
        <begin position="191"/>
        <end position="212"/>
    </location>
</feature>
<reference evidence="5 6" key="1">
    <citation type="submission" date="2008-07" db="EMBL/GenBank/DDBJ databases">
        <authorList>
            <person name="El-Sayed N."/>
            <person name="Caler E."/>
            <person name="Inman J."/>
            <person name="Amedeo P."/>
            <person name="Hass B."/>
            <person name="Wortman J."/>
        </authorList>
    </citation>
    <scope>NUCLEOTIDE SEQUENCE [LARGE SCALE GENOMIC DNA]</scope>
    <source>
        <strain evidence="6">ATCC 50983 / TXsc</strain>
    </source>
</reference>
<dbReference type="GeneID" id="9045949"/>
<accession>C5KL89</accession>
<dbReference type="EMBL" id="GG673921">
    <property type="protein sequence ID" value="EER14762.1"/>
    <property type="molecule type" value="Genomic_DNA"/>
</dbReference>
<keyword evidence="2" id="KW-1133">Transmembrane helix</keyword>
<dbReference type="OMA" id="NTDYDHA"/>
<proteinExistence type="predicted"/>
<dbReference type="PROSITE" id="PS00636">
    <property type="entry name" value="DNAJ_1"/>
    <property type="match status" value="1"/>
</dbReference>
<dbReference type="Gene3D" id="1.10.287.110">
    <property type="entry name" value="DnaJ domain"/>
    <property type="match status" value="1"/>
</dbReference>
<evidence type="ECO:0000256" key="3">
    <source>
        <dbReference type="SAM" id="SignalP"/>
    </source>
</evidence>
<dbReference type="InterPro" id="IPR036869">
    <property type="entry name" value="J_dom_sf"/>
</dbReference>
<protein>
    <submittedName>
        <fullName evidence="5">Chaperone protein dnaj, putative</fullName>
    </submittedName>
</protein>
<dbReference type="CDD" id="cd06257">
    <property type="entry name" value="DnaJ"/>
    <property type="match status" value="1"/>
</dbReference>
<keyword evidence="1" id="KW-0143">Chaperone</keyword>
<keyword evidence="2" id="KW-0812">Transmembrane</keyword>
<sequence>MFSHPNVILVWLLSTSSLISQTFVPAAAANADGNFDATVDYYRVLGVDERASAAEIKHSYKSLARKHHPDVSSAPDATSRFAEINEAYEVLGNARTRSDYDAARRFKNPQYGQFSDVYGRGHGGRPRRYTYVYRYQSPSQYHEFDPRDFFDFYTTERARRDGGFHQNSDNKDTVGRSRDIFDEAQRKLMDILTPVCILFMELVIVHTTLVILMH</sequence>
<feature type="domain" description="J" evidence="4">
    <location>
        <begin position="40"/>
        <end position="104"/>
    </location>
</feature>
<dbReference type="InParanoid" id="C5KL89"/>